<dbReference type="PANTHER" id="PTHR24422:SF10">
    <property type="entry name" value="CHEMOTAXIS PROTEIN METHYLTRANSFERASE 2"/>
    <property type="match status" value="1"/>
</dbReference>
<feature type="domain" description="PAC" evidence="4">
    <location>
        <begin position="213"/>
        <end position="267"/>
    </location>
</feature>
<dbReference type="SMART" id="SM00086">
    <property type="entry name" value="PAC"/>
    <property type="match status" value="2"/>
</dbReference>
<dbReference type="KEGG" id="cja:CJA_1382"/>
<gene>
    <name evidence="5" type="ordered locus">CJA_1382</name>
</gene>
<evidence type="ECO:0000256" key="2">
    <source>
        <dbReference type="PROSITE-ProRule" id="PRU00284"/>
    </source>
</evidence>
<dbReference type="PROSITE" id="PS50111">
    <property type="entry name" value="CHEMOTAXIS_TRANSDUC_2"/>
    <property type="match status" value="1"/>
</dbReference>
<dbReference type="Pfam" id="PF08448">
    <property type="entry name" value="PAS_4"/>
    <property type="match status" value="1"/>
</dbReference>
<dbReference type="GO" id="GO:0004888">
    <property type="term" value="F:transmembrane signaling receptor activity"/>
    <property type="evidence" value="ECO:0007669"/>
    <property type="project" value="InterPro"/>
</dbReference>
<dbReference type="PROSITE" id="PS50113">
    <property type="entry name" value="PAC"/>
    <property type="match status" value="2"/>
</dbReference>
<dbReference type="InterPro" id="IPR035965">
    <property type="entry name" value="PAS-like_dom_sf"/>
</dbReference>
<proteinExistence type="predicted"/>
<accession>B3PD17</accession>
<dbReference type="GO" id="GO:0007165">
    <property type="term" value="P:signal transduction"/>
    <property type="evidence" value="ECO:0007669"/>
    <property type="project" value="UniProtKB-KW"/>
</dbReference>
<dbReference type="InterPro" id="IPR000700">
    <property type="entry name" value="PAS-assoc_C"/>
</dbReference>
<dbReference type="SUPFAM" id="SSF58104">
    <property type="entry name" value="Methyl-accepting chemotaxis protein (MCP) signaling domain"/>
    <property type="match status" value="1"/>
</dbReference>
<dbReference type="Pfam" id="PF08447">
    <property type="entry name" value="PAS_3"/>
    <property type="match status" value="1"/>
</dbReference>
<feature type="domain" description="Methyl-accepting transducer" evidence="3">
    <location>
        <begin position="260"/>
        <end position="432"/>
    </location>
</feature>
<dbReference type="InterPro" id="IPR001610">
    <property type="entry name" value="PAC"/>
</dbReference>
<dbReference type="InterPro" id="IPR004089">
    <property type="entry name" value="MCPsignal_dom"/>
</dbReference>
<dbReference type="NCBIfam" id="TIGR00229">
    <property type="entry name" value="sensory_box"/>
    <property type="match status" value="2"/>
</dbReference>
<organism evidence="5 6">
    <name type="scientific">Cellvibrio japonicus (strain Ueda107)</name>
    <name type="common">Pseudomonas fluorescens subsp. cellulosa</name>
    <dbReference type="NCBI Taxonomy" id="498211"/>
    <lineage>
        <taxon>Bacteria</taxon>
        <taxon>Pseudomonadati</taxon>
        <taxon>Pseudomonadota</taxon>
        <taxon>Gammaproteobacteria</taxon>
        <taxon>Cellvibrionales</taxon>
        <taxon>Cellvibrionaceae</taxon>
        <taxon>Cellvibrio</taxon>
    </lineage>
</organism>
<dbReference type="HOGENOM" id="CLU_000445_107_26_6"/>
<evidence type="ECO:0000259" key="3">
    <source>
        <dbReference type="PROSITE" id="PS50111"/>
    </source>
</evidence>
<reference evidence="5 6" key="1">
    <citation type="journal article" date="2008" name="J. Bacteriol.">
        <title>Insights into plant cell wall degradation from the genome sequence of the soil bacterium Cellvibrio japonicus.</title>
        <authorList>
            <person name="Deboy R.T."/>
            <person name="Mongodin E.F."/>
            <person name="Fouts D.E."/>
            <person name="Tailford L.E."/>
            <person name="Khouri H."/>
            <person name="Emerson J.B."/>
            <person name="Mohamoud Y."/>
            <person name="Watkins K."/>
            <person name="Henrissat B."/>
            <person name="Gilbert H.J."/>
            <person name="Nelson K.E."/>
        </authorList>
    </citation>
    <scope>NUCLEOTIDE SEQUENCE [LARGE SCALE GENOMIC DNA]</scope>
    <source>
        <strain evidence="5 6">Ueda107</strain>
    </source>
</reference>
<keyword evidence="6" id="KW-1185">Reference proteome</keyword>
<dbReference type="eggNOG" id="COG0840">
    <property type="taxonomic scope" value="Bacteria"/>
</dbReference>
<evidence type="ECO:0000313" key="6">
    <source>
        <dbReference type="Proteomes" id="UP000001036"/>
    </source>
</evidence>
<dbReference type="eggNOG" id="COG2202">
    <property type="taxonomic scope" value="Bacteria"/>
</dbReference>
<dbReference type="Proteomes" id="UP000001036">
    <property type="component" value="Chromosome"/>
</dbReference>
<dbReference type="AlphaFoldDB" id="B3PD17"/>
<dbReference type="InterPro" id="IPR004090">
    <property type="entry name" value="Chemotax_Me-accpt_rcpt"/>
</dbReference>
<dbReference type="InterPro" id="IPR000014">
    <property type="entry name" value="PAS"/>
</dbReference>
<name>B3PD17_CELJU</name>
<keyword evidence="1 2" id="KW-0807">Transducer</keyword>
<dbReference type="Gene3D" id="3.30.450.20">
    <property type="entry name" value="PAS domain"/>
    <property type="match status" value="2"/>
</dbReference>
<dbReference type="EMBL" id="CP000934">
    <property type="protein sequence ID" value="ACE85064.1"/>
    <property type="molecule type" value="Genomic_DNA"/>
</dbReference>
<protein>
    <submittedName>
        <fullName evidence="5">Methyl-accepting chemotaxis protein</fullName>
    </submittedName>
</protein>
<feature type="domain" description="PAC" evidence="4">
    <location>
        <begin position="93"/>
        <end position="147"/>
    </location>
</feature>
<sequence length="432" mass="48072">MFGFNSHKTAQRIQIEHLPMNTQLWELESIKRYVACIEFTPDGVITDVNDVFLDIVGGQRNQLINNHHRTLCYPETTQSTEYKNFWHDLAAGVHKEGLFLRRGFHGKAIWLEASYFPIKDPLGSVIKILKIAKDITLAKQSLDDTTAIINALNRSLAVIEFSPEGIVLNTNENFLQVMKYRLDDIKGQHHKMFCPDAFYKDNPDFWKKLARGEFSSGRFERRDKYGKQVWLEATYNPIFDGNGKVIKVIKFASDITSRIEIAQAARDVAAATSEQAAQITSAAKKAMDEAMHSSEAISEQVKEASILSQQLNNQGINITHMVTTIRSISEQTNLLALNAAIEAARAGESGRGFAVVADEVRSLAARTGQATVNITEIVTQNSDLIRKIGSQMEQIKNSSTSSLEVMSVVTSGIAEVERGVNHLAETINTLIS</sequence>
<dbReference type="Gene3D" id="1.10.287.950">
    <property type="entry name" value="Methyl-accepting chemotaxis protein"/>
    <property type="match status" value="1"/>
</dbReference>
<evidence type="ECO:0000256" key="1">
    <source>
        <dbReference type="ARBA" id="ARBA00023224"/>
    </source>
</evidence>
<dbReference type="InterPro" id="IPR013656">
    <property type="entry name" value="PAS_4"/>
</dbReference>
<evidence type="ECO:0000313" key="5">
    <source>
        <dbReference type="EMBL" id="ACE85064.1"/>
    </source>
</evidence>
<dbReference type="GO" id="GO:0006935">
    <property type="term" value="P:chemotaxis"/>
    <property type="evidence" value="ECO:0007669"/>
    <property type="project" value="InterPro"/>
</dbReference>
<dbReference type="SUPFAM" id="SSF55785">
    <property type="entry name" value="PYP-like sensor domain (PAS domain)"/>
    <property type="match status" value="2"/>
</dbReference>
<dbReference type="CDD" id="cd00130">
    <property type="entry name" value="PAS"/>
    <property type="match status" value="2"/>
</dbReference>
<dbReference type="Pfam" id="PF00015">
    <property type="entry name" value="MCPsignal"/>
    <property type="match status" value="1"/>
</dbReference>
<dbReference type="PRINTS" id="PR00260">
    <property type="entry name" value="CHEMTRNSDUCR"/>
</dbReference>
<evidence type="ECO:0000259" key="4">
    <source>
        <dbReference type="PROSITE" id="PS50113"/>
    </source>
</evidence>
<dbReference type="GO" id="GO:0016020">
    <property type="term" value="C:membrane"/>
    <property type="evidence" value="ECO:0007669"/>
    <property type="project" value="InterPro"/>
</dbReference>
<dbReference type="InterPro" id="IPR050903">
    <property type="entry name" value="Bact_Chemotaxis_MeTrfase"/>
</dbReference>
<dbReference type="STRING" id="498211.CJA_1382"/>
<dbReference type="OrthoDB" id="9765776at2"/>
<dbReference type="InterPro" id="IPR013655">
    <property type="entry name" value="PAS_fold_3"/>
</dbReference>
<dbReference type="PANTHER" id="PTHR24422">
    <property type="entry name" value="CHEMOTAXIS PROTEIN METHYLTRANSFERASE"/>
    <property type="match status" value="1"/>
</dbReference>
<dbReference type="SMART" id="SM00283">
    <property type="entry name" value="MA"/>
    <property type="match status" value="1"/>
</dbReference>